<dbReference type="AlphaFoldDB" id="A0A183KY27"/>
<keyword evidence="3" id="KW-1185">Reference proteome</keyword>
<evidence type="ECO:0000313" key="4">
    <source>
        <dbReference type="WBParaSite" id="SCUD_0001997701-mRNA-1"/>
    </source>
</evidence>
<reference evidence="2 3" key="2">
    <citation type="submission" date="2018-11" db="EMBL/GenBank/DDBJ databases">
        <authorList>
            <consortium name="Pathogen Informatics"/>
        </authorList>
    </citation>
    <scope>NUCLEOTIDE SEQUENCE [LARGE SCALE GENOMIC DNA]</scope>
    <source>
        <strain evidence="2">Dakar</strain>
        <strain evidence="3">Dakar, Senegal</strain>
    </source>
</reference>
<proteinExistence type="predicted"/>
<name>A0A183KY27_9TREM</name>
<feature type="compositionally biased region" description="Polar residues" evidence="1">
    <location>
        <begin position="97"/>
        <end position="108"/>
    </location>
</feature>
<dbReference type="Proteomes" id="UP000279833">
    <property type="component" value="Unassembled WGS sequence"/>
</dbReference>
<dbReference type="EMBL" id="UZAK01043435">
    <property type="protein sequence ID" value="VDP70801.1"/>
    <property type="molecule type" value="Genomic_DNA"/>
</dbReference>
<organism evidence="4">
    <name type="scientific">Schistosoma curassoni</name>
    <dbReference type="NCBI Taxonomy" id="6186"/>
    <lineage>
        <taxon>Eukaryota</taxon>
        <taxon>Metazoa</taxon>
        <taxon>Spiralia</taxon>
        <taxon>Lophotrochozoa</taxon>
        <taxon>Platyhelminthes</taxon>
        <taxon>Trematoda</taxon>
        <taxon>Digenea</taxon>
        <taxon>Strigeidida</taxon>
        <taxon>Schistosomatoidea</taxon>
        <taxon>Schistosomatidae</taxon>
        <taxon>Schistosoma</taxon>
    </lineage>
</organism>
<feature type="compositionally biased region" description="Basic and acidic residues" evidence="1">
    <location>
        <begin position="36"/>
        <end position="56"/>
    </location>
</feature>
<feature type="region of interest" description="Disordered" evidence="1">
    <location>
        <begin position="83"/>
        <end position="108"/>
    </location>
</feature>
<sequence length="108" mass="12445">MNIHVVPKILFPNKKYYRLSPTQVSQTLTMTTEQQQEDKTVKNSDEPQLDTNKEDDTLFEYSKVSEVETVSKDKLPNLLSQISVNTQPLNDYDKSQEATNSTGKQYKE</sequence>
<reference evidence="4" key="1">
    <citation type="submission" date="2016-06" db="UniProtKB">
        <authorList>
            <consortium name="WormBaseParasite"/>
        </authorList>
    </citation>
    <scope>IDENTIFICATION</scope>
</reference>
<evidence type="ECO:0000256" key="1">
    <source>
        <dbReference type="SAM" id="MobiDB-lite"/>
    </source>
</evidence>
<accession>A0A183KY27</accession>
<evidence type="ECO:0000313" key="3">
    <source>
        <dbReference type="Proteomes" id="UP000279833"/>
    </source>
</evidence>
<protein>
    <submittedName>
        <fullName evidence="2 4">Uncharacterized protein</fullName>
    </submittedName>
</protein>
<dbReference type="WBParaSite" id="SCUD_0001997701-mRNA-1">
    <property type="protein sequence ID" value="SCUD_0001997701-mRNA-1"/>
    <property type="gene ID" value="SCUD_0001997701"/>
</dbReference>
<feature type="region of interest" description="Disordered" evidence="1">
    <location>
        <begin position="27"/>
        <end position="57"/>
    </location>
</feature>
<evidence type="ECO:0000313" key="2">
    <source>
        <dbReference type="EMBL" id="VDP70801.1"/>
    </source>
</evidence>
<gene>
    <name evidence="2" type="ORF">SCUD_LOCUS19974</name>
</gene>